<keyword evidence="1" id="KW-1133">Transmembrane helix</keyword>
<evidence type="ECO:0000313" key="3">
    <source>
        <dbReference type="Proteomes" id="UP000557392"/>
    </source>
</evidence>
<keyword evidence="1" id="KW-0472">Membrane</keyword>
<dbReference type="AlphaFoldDB" id="A0A7W6JQ59"/>
<organism evidence="2 3">
    <name type="scientific">Sphingomonas kyeonggiensis</name>
    <dbReference type="NCBI Taxonomy" id="1268553"/>
    <lineage>
        <taxon>Bacteria</taxon>
        <taxon>Pseudomonadati</taxon>
        <taxon>Pseudomonadota</taxon>
        <taxon>Alphaproteobacteria</taxon>
        <taxon>Sphingomonadales</taxon>
        <taxon>Sphingomonadaceae</taxon>
        <taxon>Sphingomonas</taxon>
    </lineage>
</organism>
<dbReference type="EMBL" id="JACIEH010000001">
    <property type="protein sequence ID" value="MBB4097533.1"/>
    <property type="molecule type" value="Genomic_DNA"/>
</dbReference>
<evidence type="ECO:0000256" key="1">
    <source>
        <dbReference type="SAM" id="Phobius"/>
    </source>
</evidence>
<feature type="transmembrane region" description="Helical" evidence="1">
    <location>
        <begin position="12"/>
        <end position="32"/>
    </location>
</feature>
<feature type="transmembrane region" description="Helical" evidence="1">
    <location>
        <begin position="38"/>
        <end position="58"/>
    </location>
</feature>
<sequence>MSSESMPSFSTAGLLAALVSACQILGGLIWVSSPAFVSGGYVNAGLIASLCISVLVLSRLTLPNGIRALLVLGVITVLLGIAARADLTGVKQVSDVVSNVARQGPALAAQPEDQALDPARRSGTKAVLVQLRPGEGGDGGWAARLNEAARVQIDGAAPAEIHGVVTLDGGSDARPRIGWAVNWAGETLSCGRLTAVVVTRPDGLTNQVIGTFRRSLSRTAALKRPSCY</sequence>
<reference evidence="2 3" key="1">
    <citation type="submission" date="2020-08" db="EMBL/GenBank/DDBJ databases">
        <title>Genomic Encyclopedia of Type Strains, Phase IV (KMG-IV): sequencing the most valuable type-strain genomes for metagenomic binning, comparative biology and taxonomic classification.</title>
        <authorList>
            <person name="Goeker M."/>
        </authorList>
    </citation>
    <scope>NUCLEOTIDE SEQUENCE [LARGE SCALE GENOMIC DNA]</scope>
    <source>
        <strain evidence="2 3">DSM 101806</strain>
    </source>
</reference>
<evidence type="ECO:0000313" key="2">
    <source>
        <dbReference type="EMBL" id="MBB4097533.1"/>
    </source>
</evidence>
<keyword evidence="1" id="KW-0812">Transmembrane</keyword>
<gene>
    <name evidence="2" type="ORF">GGR46_001066</name>
</gene>
<protein>
    <submittedName>
        <fullName evidence="2">Uncharacterized protein</fullName>
    </submittedName>
</protein>
<comment type="caution">
    <text evidence="2">The sequence shown here is derived from an EMBL/GenBank/DDBJ whole genome shotgun (WGS) entry which is preliminary data.</text>
</comment>
<proteinExistence type="predicted"/>
<accession>A0A7W6JQ59</accession>
<name>A0A7W6JQ59_9SPHN</name>
<dbReference type="Proteomes" id="UP000557392">
    <property type="component" value="Unassembled WGS sequence"/>
</dbReference>
<keyword evidence="3" id="KW-1185">Reference proteome</keyword>
<dbReference type="RefSeq" id="WP_183995243.1">
    <property type="nucleotide sequence ID" value="NZ_JACIEH010000001.1"/>
</dbReference>
<feature type="transmembrane region" description="Helical" evidence="1">
    <location>
        <begin position="65"/>
        <end position="83"/>
    </location>
</feature>